<accession>A0ABP4BN15</accession>
<evidence type="ECO:0000313" key="1">
    <source>
        <dbReference type="EMBL" id="GAA0952253.1"/>
    </source>
</evidence>
<protein>
    <submittedName>
        <fullName evidence="1">Uncharacterized protein</fullName>
    </submittedName>
</protein>
<dbReference type="Proteomes" id="UP001500665">
    <property type="component" value="Unassembled WGS sequence"/>
</dbReference>
<dbReference type="EMBL" id="BAAAHH010000011">
    <property type="protein sequence ID" value="GAA0952253.1"/>
    <property type="molecule type" value="Genomic_DNA"/>
</dbReference>
<name>A0ABP4BN15_9ACTN</name>
<reference evidence="2" key="1">
    <citation type="journal article" date="2019" name="Int. J. Syst. Evol. Microbiol.">
        <title>The Global Catalogue of Microorganisms (GCM) 10K type strain sequencing project: providing services to taxonomists for standard genome sequencing and annotation.</title>
        <authorList>
            <consortium name="The Broad Institute Genomics Platform"/>
            <consortium name="The Broad Institute Genome Sequencing Center for Infectious Disease"/>
            <person name="Wu L."/>
            <person name="Ma J."/>
        </authorList>
    </citation>
    <scope>NUCLEOTIDE SEQUENCE [LARGE SCALE GENOMIC DNA]</scope>
    <source>
        <strain evidence="2">JCM 10696</strain>
    </source>
</reference>
<comment type="caution">
    <text evidence="1">The sequence shown here is derived from an EMBL/GenBank/DDBJ whole genome shotgun (WGS) entry which is preliminary data.</text>
</comment>
<organism evidence="1 2">
    <name type="scientific">Actinocorallia libanotica</name>
    <dbReference type="NCBI Taxonomy" id="46162"/>
    <lineage>
        <taxon>Bacteria</taxon>
        <taxon>Bacillati</taxon>
        <taxon>Actinomycetota</taxon>
        <taxon>Actinomycetes</taxon>
        <taxon>Streptosporangiales</taxon>
        <taxon>Thermomonosporaceae</taxon>
        <taxon>Actinocorallia</taxon>
    </lineage>
</organism>
<sequence>MVVLAVELAQFSAESGAHVAHDLLAVDEHGIGEDSAPVFGDEDKMDMQVVDDTSSPAYIGIWSPSW</sequence>
<gene>
    <name evidence="1" type="ORF">GCM10009550_32840</name>
</gene>
<proteinExistence type="predicted"/>
<keyword evidence="2" id="KW-1185">Reference proteome</keyword>
<evidence type="ECO:0000313" key="2">
    <source>
        <dbReference type="Proteomes" id="UP001500665"/>
    </source>
</evidence>